<dbReference type="InterPro" id="IPR003594">
    <property type="entry name" value="HATPase_dom"/>
</dbReference>
<dbReference type="GO" id="GO:0005524">
    <property type="term" value="F:ATP binding"/>
    <property type="evidence" value="ECO:0007669"/>
    <property type="project" value="UniProtKB-KW"/>
</dbReference>
<dbReference type="PROSITE" id="PS50110">
    <property type="entry name" value="RESPONSE_REGULATORY"/>
    <property type="match status" value="1"/>
</dbReference>
<proteinExistence type="predicted"/>
<evidence type="ECO:0000256" key="8">
    <source>
        <dbReference type="ARBA" id="ARBA00023012"/>
    </source>
</evidence>
<sequence>MIASNINLLIIEDNPSDVRVLEEIFKKIRDFYFNLDFCIRLSDGIKKLEKTEFDLILLDLSLPDSKKTETLSTLLDKNPNVPIVILTGLNDKREAIDSVRKGAQDYLIKGEINEAVLSRSILYAIERFKIEEKLKKSEEKYKYERDNLMNILASLMDGVIIINKQYDIEYANPILINEFGSIKGKKCYHYFFNFSDVCLTCEIFNVNTFKRQIFVKKNQKTFDFIGTTLRNPDGSISKLGILHDITKLKQVEKRLKEINKLKSEFLNRASHELKTPLISIKGFSDLVLTLYKDELNVEIISKLEEINQGCERLQNIIDDLLQSSRLESSDLNPKLEREDLSFLIKYCVNELHSIARKREQSVNIDLPDSIIVRFEKEEIYNVISNLLINAIKYTPPKGGIHIKSEIIDDFVVFSIKDDGIGFTEEQKERIFQKFGKIERYGQGLDLKTDGTGLGLYISKKIVESHGGKIWMESEGRNMGSTFYFSLPYKKKKIQPTLII</sequence>
<keyword evidence="5" id="KW-0547">Nucleotide-binding</keyword>
<dbReference type="CDD" id="cd00156">
    <property type="entry name" value="REC"/>
    <property type="match status" value="1"/>
</dbReference>
<keyword evidence="7" id="KW-0067">ATP-binding</keyword>
<dbReference type="PRINTS" id="PR00344">
    <property type="entry name" value="BCTRLSENSOR"/>
</dbReference>
<evidence type="ECO:0000256" key="3">
    <source>
        <dbReference type="ARBA" id="ARBA00022553"/>
    </source>
</evidence>
<dbReference type="FunFam" id="3.30.565.10:FF:000006">
    <property type="entry name" value="Sensor histidine kinase WalK"/>
    <property type="match status" value="1"/>
</dbReference>
<dbReference type="GO" id="GO:0030295">
    <property type="term" value="F:protein kinase activator activity"/>
    <property type="evidence" value="ECO:0007669"/>
    <property type="project" value="TreeGrafter"/>
</dbReference>
<dbReference type="Pfam" id="PF00512">
    <property type="entry name" value="HisKA"/>
    <property type="match status" value="1"/>
</dbReference>
<dbReference type="InterPro" id="IPR036890">
    <property type="entry name" value="HATPase_C_sf"/>
</dbReference>
<comment type="caution">
    <text evidence="11">The sequence shown here is derived from an EMBL/GenBank/DDBJ whole genome shotgun (WGS) entry which is preliminary data.</text>
</comment>
<dbReference type="Gene3D" id="3.40.50.2300">
    <property type="match status" value="1"/>
</dbReference>
<comment type="catalytic activity">
    <reaction evidence="1">
        <text>ATP + protein L-histidine = ADP + protein N-phospho-L-histidine.</text>
        <dbReference type="EC" id="2.7.13.3"/>
    </reaction>
</comment>
<dbReference type="InterPro" id="IPR050351">
    <property type="entry name" value="BphY/WalK/GraS-like"/>
</dbReference>
<dbReference type="SMART" id="SM00388">
    <property type="entry name" value="HisKA"/>
    <property type="match status" value="1"/>
</dbReference>
<dbReference type="InterPro" id="IPR036097">
    <property type="entry name" value="HisK_dim/P_sf"/>
</dbReference>
<dbReference type="Gene3D" id="3.30.450.20">
    <property type="entry name" value="PAS domain"/>
    <property type="match status" value="1"/>
</dbReference>
<evidence type="ECO:0000313" key="11">
    <source>
        <dbReference type="EMBL" id="KKN13281.1"/>
    </source>
</evidence>
<keyword evidence="3" id="KW-0597">Phosphoprotein</keyword>
<evidence type="ECO:0000256" key="4">
    <source>
        <dbReference type="ARBA" id="ARBA00022679"/>
    </source>
</evidence>
<feature type="domain" description="Response regulatory" evidence="10">
    <location>
        <begin position="7"/>
        <end position="124"/>
    </location>
</feature>
<dbReference type="InterPro" id="IPR003661">
    <property type="entry name" value="HisK_dim/P_dom"/>
</dbReference>
<evidence type="ECO:0000259" key="9">
    <source>
        <dbReference type="PROSITE" id="PS50109"/>
    </source>
</evidence>
<evidence type="ECO:0000256" key="1">
    <source>
        <dbReference type="ARBA" id="ARBA00000085"/>
    </source>
</evidence>
<dbReference type="SUPFAM" id="SSF55785">
    <property type="entry name" value="PYP-like sensor domain (PAS domain)"/>
    <property type="match status" value="1"/>
</dbReference>
<dbReference type="EMBL" id="LAZR01003937">
    <property type="protein sequence ID" value="KKN13281.1"/>
    <property type="molecule type" value="Genomic_DNA"/>
</dbReference>
<protein>
    <recommendedName>
        <fullName evidence="2">histidine kinase</fullName>
        <ecNumber evidence="2">2.7.13.3</ecNumber>
    </recommendedName>
</protein>
<evidence type="ECO:0000259" key="10">
    <source>
        <dbReference type="PROSITE" id="PS50110"/>
    </source>
</evidence>
<dbReference type="PANTHER" id="PTHR42878">
    <property type="entry name" value="TWO-COMPONENT HISTIDINE KINASE"/>
    <property type="match status" value="1"/>
</dbReference>
<keyword evidence="4" id="KW-0808">Transferase</keyword>
<dbReference type="SUPFAM" id="SSF47384">
    <property type="entry name" value="Homodimeric domain of signal transducing histidine kinase"/>
    <property type="match status" value="1"/>
</dbReference>
<dbReference type="SUPFAM" id="SSF52172">
    <property type="entry name" value="CheY-like"/>
    <property type="match status" value="1"/>
</dbReference>
<evidence type="ECO:0000256" key="5">
    <source>
        <dbReference type="ARBA" id="ARBA00022741"/>
    </source>
</evidence>
<dbReference type="EC" id="2.7.13.3" evidence="2"/>
<name>A0A0F9QJI1_9ZZZZ</name>
<keyword evidence="6" id="KW-0418">Kinase</keyword>
<organism evidence="11">
    <name type="scientific">marine sediment metagenome</name>
    <dbReference type="NCBI Taxonomy" id="412755"/>
    <lineage>
        <taxon>unclassified sequences</taxon>
        <taxon>metagenomes</taxon>
        <taxon>ecological metagenomes</taxon>
    </lineage>
</organism>
<feature type="domain" description="Histidine kinase" evidence="9">
    <location>
        <begin position="268"/>
        <end position="490"/>
    </location>
</feature>
<dbReference type="AlphaFoldDB" id="A0A0F9QJI1"/>
<evidence type="ECO:0000256" key="2">
    <source>
        <dbReference type="ARBA" id="ARBA00012438"/>
    </source>
</evidence>
<dbReference type="Gene3D" id="3.30.565.10">
    <property type="entry name" value="Histidine kinase-like ATPase, C-terminal domain"/>
    <property type="match status" value="1"/>
</dbReference>
<gene>
    <name evidence="11" type="ORF">LCGC14_1007910</name>
</gene>
<dbReference type="SMART" id="SM00448">
    <property type="entry name" value="REC"/>
    <property type="match status" value="1"/>
</dbReference>
<dbReference type="GO" id="GO:0000155">
    <property type="term" value="F:phosphorelay sensor kinase activity"/>
    <property type="evidence" value="ECO:0007669"/>
    <property type="project" value="InterPro"/>
</dbReference>
<dbReference type="GO" id="GO:0000156">
    <property type="term" value="F:phosphorelay response regulator activity"/>
    <property type="evidence" value="ECO:0007669"/>
    <property type="project" value="TreeGrafter"/>
</dbReference>
<dbReference type="PROSITE" id="PS50109">
    <property type="entry name" value="HIS_KIN"/>
    <property type="match status" value="1"/>
</dbReference>
<dbReference type="SUPFAM" id="SSF55874">
    <property type="entry name" value="ATPase domain of HSP90 chaperone/DNA topoisomerase II/histidine kinase"/>
    <property type="match status" value="1"/>
</dbReference>
<evidence type="ECO:0000256" key="7">
    <source>
        <dbReference type="ARBA" id="ARBA00022840"/>
    </source>
</evidence>
<evidence type="ECO:0000256" key="6">
    <source>
        <dbReference type="ARBA" id="ARBA00022777"/>
    </source>
</evidence>
<keyword evidence="8" id="KW-0902">Two-component regulatory system</keyword>
<dbReference type="InterPro" id="IPR004358">
    <property type="entry name" value="Sig_transdc_His_kin-like_C"/>
</dbReference>
<dbReference type="CDD" id="cd00082">
    <property type="entry name" value="HisKA"/>
    <property type="match status" value="1"/>
</dbReference>
<reference evidence="11" key="1">
    <citation type="journal article" date="2015" name="Nature">
        <title>Complex archaea that bridge the gap between prokaryotes and eukaryotes.</title>
        <authorList>
            <person name="Spang A."/>
            <person name="Saw J.H."/>
            <person name="Jorgensen S.L."/>
            <person name="Zaremba-Niedzwiedzka K."/>
            <person name="Martijn J."/>
            <person name="Lind A.E."/>
            <person name="van Eijk R."/>
            <person name="Schleper C."/>
            <person name="Guy L."/>
            <person name="Ettema T.J."/>
        </authorList>
    </citation>
    <scope>NUCLEOTIDE SEQUENCE</scope>
</reference>
<dbReference type="Gene3D" id="1.10.287.130">
    <property type="match status" value="1"/>
</dbReference>
<dbReference type="Pfam" id="PF00072">
    <property type="entry name" value="Response_reg"/>
    <property type="match status" value="1"/>
</dbReference>
<dbReference type="PANTHER" id="PTHR42878:SF7">
    <property type="entry name" value="SENSOR HISTIDINE KINASE GLRK"/>
    <property type="match status" value="1"/>
</dbReference>
<dbReference type="InterPro" id="IPR011006">
    <property type="entry name" value="CheY-like_superfamily"/>
</dbReference>
<dbReference type="GO" id="GO:0007234">
    <property type="term" value="P:osmosensory signaling via phosphorelay pathway"/>
    <property type="evidence" value="ECO:0007669"/>
    <property type="project" value="TreeGrafter"/>
</dbReference>
<dbReference type="InterPro" id="IPR035965">
    <property type="entry name" value="PAS-like_dom_sf"/>
</dbReference>
<dbReference type="InterPro" id="IPR005467">
    <property type="entry name" value="His_kinase_dom"/>
</dbReference>
<accession>A0A0F9QJI1</accession>
<dbReference type="Pfam" id="PF02518">
    <property type="entry name" value="HATPase_c"/>
    <property type="match status" value="1"/>
</dbReference>
<dbReference type="SMART" id="SM00387">
    <property type="entry name" value="HATPase_c"/>
    <property type="match status" value="1"/>
</dbReference>
<dbReference type="InterPro" id="IPR001789">
    <property type="entry name" value="Sig_transdc_resp-reg_receiver"/>
</dbReference>